<feature type="transmembrane region" description="Helical" evidence="7">
    <location>
        <begin position="130"/>
        <end position="151"/>
    </location>
</feature>
<evidence type="ECO:0000256" key="4">
    <source>
        <dbReference type="ARBA" id="ARBA00023002"/>
    </source>
</evidence>
<dbReference type="GO" id="GO:0008610">
    <property type="term" value="P:lipid biosynthetic process"/>
    <property type="evidence" value="ECO:0007669"/>
    <property type="project" value="InterPro"/>
</dbReference>
<dbReference type="InterPro" id="IPR006694">
    <property type="entry name" value="Fatty_acid_hydroxylase"/>
</dbReference>
<dbReference type="PANTHER" id="PTHR21624">
    <property type="entry name" value="STEROL DESATURASE-RELATED PROTEIN"/>
    <property type="match status" value="1"/>
</dbReference>
<keyword evidence="5" id="KW-0443">Lipid metabolism</keyword>
<dbReference type="InterPro" id="IPR051689">
    <property type="entry name" value="Sterol_desaturase/TMEM195"/>
</dbReference>
<keyword evidence="6 7" id="KW-0472">Membrane</keyword>
<dbReference type="GO" id="GO:0006643">
    <property type="term" value="P:membrane lipid metabolic process"/>
    <property type="evidence" value="ECO:0007669"/>
    <property type="project" value="TreeGrafter"/>
</dbReference>
<evidence type="ECO:0000256" key="5">
    <source>
        <dbReference type="ARBA" id="ARBA00023098"/>
    </source>
</evidence>
<keyword evidence="3 7" id="KW-1133">Transmembrane helix</keyword>
<dbReference type="AlphaFoldDB" id="A0A7H1JE33"/>
<sequence length="314" mass="33757">MSHSDPDSEGIVPDGFLSEGIPVPGSLAGRVRAVLRVAAYPLLLAATVAVAGAALSLEWDPARVSPLFLVGVLLYLTLLERLIPHQRDWHPSTAEWRWYGVYFLLTMVGSALAQLLVATAVGVVAPADPALPLGAEIPAALLSGSLAGYLAHRLGHTNRWLWRLHGVHHVPQKVNVANNGVNHVADIVVAQGAVQLTLALVGFSQESVLAAGLFTAAQGYFVHANIDVRIGRLNHVLASPEQHRLHHSTDLAEAGHYGSDLSLWDHLFGSFTWYPGREPAAVGLHDPTTFPATGEILASLLHPLHRAKRRRPRA</sequence>
<keyword evidence="2 7" id="KW-0812">Transmembrane</keyword>
<keyword evidence="4" id="KW-0560">Oxidoreductase</keyword>
<organism evidence="9">
    <name type="scientific">Streptomyces somaliensis</name>
    <dbReference type="NCBI Taxonomy" id="78355"/>
    <lineage>
        <taxon>Bacteria</taxon>
        <taxon>Bacillati</taxon>
        <taxon>Actinomycetota</taxon>
        <taxon>Actinomycetes</taxon>
        <taxon>Kitasatosporales</taxon>
        <taxon>Streptomycetaceae</taxon>
        <taxon>Streptomyces</taxon>
    </lineage>
</organism>
<feature type="transmembrane region" description="Helical" evidence="7">
    <location>
        <begin position="37"/>
        <end position="57"/>
    </location>
</feature>
<dbReference type="PANTHER" id="PTHR21624:SF1">
    <property type="entry name" value="ALKYLGLYCEROL MONOOXYGENASE"/>
    <property type="match status" value="1"/>
</dbReference>
<dbReference type="GO" id="GO:0012505">
    <property type="term" value="C:endomembrane system"/>
    <property type="evidence" value="ECO:0007669"/>
    <property type="project" value="UniProtKB-SubCell"/>
</dbReference>
<feature type="transmembrane region" description="Helical" evidence="7">
    <location>
        <begin position="63"/>
        <end position="79"/>
    </location>
</feature>
<accession>A0A7H1JE33</accession>
<evidence type="ECO:0000256" key="1">
    <source>
        <dbReference type="ARBA" id="ARBA00004127"/>
    </source>
</evidence>
<evidence type="ECO:0000256" key="7">
    <source>
        <dbReference type="SAM" id="Phobius"/>
    </source>
</evidence>
<dbReference type="GO" id="GO:0005506">
    <property type="term" value="F:iron ion binding"/>
    <property type="evidence" value="ECO:0007669"/>
    <property type="project" value="InterPro"/>
</dbReference>
<dbReference type="GO" id="GO:0016020">
    <property type="term" value="C:membrane"/>
    <property type="evidence" value="ECO:0007669"/>
    <property type="project" value="GOC"/>
</dbReference>
<reference evidence="9" key="1">
    <citation type="journal article" date="2020" name="Bioorg. Chem.">
        <title>Targeted isolation of new polycyclic tetramate macrolactams from the deepsea-derived Streptomyces somaliensis SCSIO ZH66.</title>
        <authorList>
            <person name="Hou L."/>
            <person name="Liu Z."/>
            <person name="Yu D."/>
            <person name="Li H."/>
            <person name="Ju J."/>
            <person name="Li W."/>
        </authorList>
    </citation>
    <scope>NUCLEOTIDE SEQUENCE</scope>
    <source>
        <strain evidence="9">SCSIO ZH66</strain>
    </source>
</reference>
<name>A0A7H1JE33_9ACTN</name>
<evidence type="ECO:0000313" key="9">
    <source>
        <dbReference type="EMBL" id="QNT09062.1"/>
    </source>
</evidence>
<evidence type="ECO:0000256" key="2">
    <source>
        <dbReference type="ARBA" id="ARBA00022692"/>
    </source>
</evidence>
<dbReference type="GO" id="GO:0050479">
    <property type="term" value="F:glyceryl-ether monooxygenase activity"/>
    <property type="evidence" value="ECO:0007669"/>
    <property type="project" value="TreeGrafter"/>
</dbReference>
<evidence type="ECO:0000259" key="8">
    <source>
        <dbReference type="Pfam" id="PF04116"/>
    </source>
</evidence>
<feature type="transmembrane region" description="Helical" evidence="7">
    <location>
        <begin position="99"/>
        <end position="124"/>
    </location>
</feature>
<proteinExistence type="predicted"/>
<protein>
    <submittedName>
        <fullName evidence="9">Sterol desaturase/sphingolipid hydroxylase</fullName>
    </submittedName>
</protein>
<dbReference type="EMBL" id="MN853136">
    <property type="protein sequence ID" value="QNT09062.1"/>
    <property type="molecule type" value="Genomic_DNA"/>
</dbReference>
<comment type="subcellular location">
    <subcellularLocation>
        <location evidence="1">Endomembrane system</location>
        <topology evidence="1">Multi-pass membrane protein</topology>
    </subcellularLocation>
</comment>
<evidence type="ECO:0000256" key="3">
    <source>
        <dbReference type="ARBA" id="ARBA00022989"/>
    </source>
</evidence>
<feature type="domain" description="Fatty acid hydroxylase" evidence="8">
    <location>
        <begin position="140"/>
        <end position="270"/>
    </location>
</feature>
<evidence type="ECO:0000256" key="6">
    <source>
        <dbReference type="ARBA" id="ARBA00023136"/>
    </source>
</evidence>
<dbReference type="Pfam" id="PF04116">
    <property type="entry name" value="FA_hydroxylase"/>
    <property type="match status" value="1"/>
</dbReference>